<keyword evidence="7 14" id="KW-0862">Zinc</keyword>
<evidence type="ECO:0000256" key="3">
    <source>
        <dbReference type="ARBA" id="ARBA00022692"/>
    </source>
</evidence>
<dbReference type="GeneID" id="4840481"/>
<dbReference type="InParanoid" id="A3LZ17"/>
<dbReference type="Pfam" id="PF01435">
    <property type="entry name" value="Peptidase_M48"/>
    <property type="match status" value="1"/>
</dbReference>
<feature type="transmembrane region" description="Helical" evidence="15">
    <location>
        <begin position="312"/>
        <end position="331"/>
    </location>
</feature>
<keyword evidence="9 15" id="KW-0482">Metalloprotease</keyword>
<evidence type="ECO:0000256" key="12">
    <source>
        <dbReference type="ARBA" id="ARBA00060927"/>
    </source>
</evidence>
<protein>
    <recommendedName>
        <fullName evidence="15">CAAX prenyl protease</fullName>
        <ecNumber evidence="15">3.4.24.84</ecNumber>
    </recommendedName>
</protein>
<evidence type="ECO:0000256" key="9">
    <source>
        <dbReference type="ARBA" id="ARBA00023049"/>
    </source>
</evidence>
<feature type="active site" evidence="13">
    <location>
        <position position="300"/>
    </location>
</feature>
<evidence type="ECO:0000256" key="6">
    <source>
        <dbReference type="ARBA" id="ARBA00022824"/>
    </source>
</evidence>
<feature type="active site" description="Proton donor" evidence="13">
    <location>
        <position position="382"/>
    </location>
</feature>
<dbReference type="AlphaFoldDB" id="A3LZ17"/>
<dbReference type="FunCoup" id="A3LZ17">
    <property type="interactions" value="880"/>
</dbReference>
<sequence>MFSISESFKFLDSDLINWKLVLGLLSTGKYVFDTYLKYRQYEVLQQKSIPASIKAEIDPNDFEKSTDYNIAKLKLSVFNNTYYLFQRLFTIRTNIFYSLWQTTGLLMSRAIPFLPQFMKGTITHSLFFYTTISLISEIIDLPFSYYREFVVEEKFGFNKQTIGLWLRDHIVGFALNTVIVNGVLSGLLKVFEIYGESFIVYATGFLFAVSLAFFSLSPFIGRLFHKYTPLQDENLKHQIENLASKLNFPKTNIFVIDGSSRSSHSNAYFVGLPWYKEIVIFDTLIEKQTTEGVVAVLGHELGHWKLNHIPKLMLIQLLDFTQIFGLFGVFINNKSLYSSFGFTESQPAIVGLVLYWIIKEPISSATRFVTNIFSRKFECQADEFAKNLGYQDDLSKSLLKLHISSSSVTSTVWLYSAYYNGHPLLSERLSGLGYISKEKISRETKSKPLKED</sequence>
<dbReference type="FunFam" id="3.30.2010.10:FF:000002">
    <property type="entry name" value="CAAX prenyl protease"/>
    <property type="match status" value="1"/>
</dbReference>
<comment type="similarity">
    <text evidence="12 15">Belongs to the peptidase M48A family.</text>
</comment>
<comment type="catalytic activity">
    <reaction evidence="11 15">
        <text>Hydrolyzes the peptide bond -P2-(S-farnesyl or geranylgeranyl)C-P1'-P2'-P3'-COOH where P1' and P2' are amino acids with aliphatic side chains and P3' is any C-terminal residue.</text>
        <dbReference type="EC" id="3.4.24.84"/>
    </reaction>
</comment>
<keyword evidence="19" id="KW-1185">Reference proteome</keyword>
<dbReference type="HOGENOM" id="CLU_025947_3_3_1"/>
<dbReference type="OMA" id="HWHYSHI"/>
<accession>A3LZ17</accession>
<reference evidence="18 19" key="1">
    <citation type="journal article" date="2007" name="Nat. Biotechnol.">
        <title>Genome sequence of the lignocellulose-bioconverting and xylose-fermenting yeast Pichia stipitis.</title>
        <authorList>
            <person name="Jeffries T.W."/>
            <person name="Grigoriev I.V."/>
            <person name="Grimwood J."/>
            <person name="Laplaza J.M."/>
            <person name="Aerts A."/>
            <person name="Salamov A."/>
            <person name="Schmutz J."/>
            <person name="Lindquist E."/>
            <person name="Dehal P."/>
            <person name="Shapiro H."/>
            <person name="Jin Y.S."/>
            <person name="Passoth V."/>
            <person name="Richardson P.M."/>
        </authorList>
    </citation>
    <scope>NUCLEOTIDE SEQUENCE [LARGE SCALE GENOMIC DNA]</scope>
    <source>
        <strain evidence="19">ATCC 58785 / CBS 6054 / NBRC 10063 / NRRL Y-11545</strain>
    </source>
</reference>
<dbReference type="RefSeq" id="XP_001386107.2">
    <property type="nucleotide sequence ID" value="XM_001386070.1"/>
</dbReference>
<evidence type="ECO:0000259" key="16">
    <source>
        <dbReference type="Pfam" id="PF01435"/>
    </source>
</evidence>
<feature type="transmembrane region" description="Helical" evidence="15">
    <location>
        <begin position="198"/>
        <end position="220"/>
    </location>
</feature>
<proteinExistence type="inferred from homology"/>
<keyword evidence="8 15" id="KW-1133">Transmembrane helix</keyword>
<evidence type="ECO:0000259" key="17">
    <source>
        <dbReference type="Pfam" id="PF16491"/>
    </source>
</evidence>
<evidence type="ECO:0000256" key="2">
    <source>
        <dbReference type="ARBA" id="ARBA00022670"/>
    </source>
</evidence>
<evidence type="ECO:0000256" key="7">
    <source>
        <dbReference type="ARBA" id="ARBA00022833"/>
    </source>
</evidence>
<dbReference type="STRING" id="322104.A3LZ17"/>
<evidence type="ECO:0000256" key="15">
    <source>
        <dbReference type="RuleBase" id="RU366005"/>
    </source>
</evidence>
<feature type="domain" description="Peptidase M48" evidence="16">
    <location>
        <begin position="229"/>
        <end position="432"/>
    </location>
</feature>
<dbReference type="KEGG" id="pic:PICST_63669"/>
<evidence type="ECO:0000256" key="1">
    <source>
        <dbReference type="ARBA" id="ARBA00004477"/>
    </source>
</evidence>
<dbReference type="GO" id="GO:0071586">
    <property type="term" value="P:CAAX-box protein processing"/>
    <property type="evidence" value="ECO:0007669"/>
    <property type="project" value="UniProtKB-UniRule"/>
</dbReference>
<dbReference type="GO" id="GO:0005789">
    <property type="term" value="C:endoplasmic reticulum membrane"/>
    <property type="evidence" value="ECO:0007669"/>
    <property type="project" value="UniProtKB-SubCell"/>
</dbReference>
<evidence type="ECO:0000256" key="5">
    <source>
        <dbReference type="ARBA" id="ARBA00022801"/>
    </source>
</evidence>
<comment type="caution">
    <text evidence="15">Lacks conserved residue(s) required for the propagation of feature annotation.</text>
</comment>
<organism evidence="18 19">
    <name type="scientific">Scheffersomyces stipitis (strain ATCC 58785 / CBS 6054 / NBRC 10063 / NRRL Y-11545)</name>
    <name type="common">Yeast</name>
    <name type="synonym">Pichia stipitis</name>
    <dbReference type="NCBI Taxonomy" id="322104"/>
    <lineage>
        <taxon>Eukaryota</taxon>
        <taxon>Fungi</taxon>
        <taxon>Dikarya</taxon>
        <taxon>Ascomycota</taxon>
        <taxon>Saccharomycotina</taxon>
        <taxon>Pichiomycetes</taxon>
        <taxon>Debaryomycetaceae</taxon>
        <taxon>Scheffersomyces</taxon>
    </lineage>
</organism>
<dbReference type="Gene3D" id="3.30.2010.10">
    <property type="entry name" value="Metalloproteases ('zincins'), catalytic domain"/>
    <property type="match status" value="1"/>
</dbReference>
<dbReference type="Proteomes" id="UP000002258">
    <property type="component" value="Chromosome 7"/>
</dbReference>
<keyword evidence="10 15" id="KW-0472">Membrane</keyword>
<name>A3LZ17_PICST</name>
<dbReference type="InterPro" id="IPR032456">
    <property type="entry name" value="Peptidase_M48_N"/>
</dbReference>
<feature type="binding site" evidence="14">
    <location>
        <position position="378"/>
    </location>
    <ligand>
        <name>Zn(2+)</name>
        <dbReference type="ChEBI" id="CHEBI:29105"/>
        <note>catalytic</note>
    </ligand>
</feature>
<feature type="binding site" evidence="14">
    <location>
        <position position="299"/>
    </location>
    <ligand>
        <name>Zn(2+)</name>
        <dbReference type="ChEBI" id="CHEBI:29105"/>
        <note>catalytic</note>
    </ligand>
</feature>
<dbReference type="EC" id="3.4.24.84" evidence="15"/>
<feature type="binding site" evidence="14">
    <location>
        <position position="303"/>
    </location>
    <ligand>
        <name>Zn(2+)</name>
        <dbReference type="ChEBI" id="CHEBI:29105"/>
        <note>catalytic</note>
    </ligand>
</feature>
<feature type="domain" description="CAAX prenyl protease 1 N-terminal" evidence="17">
    <location>
        <begin position="40"/>
        <end position="226"/>
    </location>
</feature>
<feature type="transmembrane region" description="Helical" evidence="15">
    <location>
        <begin position="337"/>
        <end position="358"/>
    </location>
</feature>
<keyword evidence="6 15" id="KW-0256">Endoplasmic reticulum</keyword>
<evidence type="ECO:0000256" key="13">
    <source>
        <dbReference type="PIRSR" id="PIRSR627057-1"/>
    </source>
</evidence>
<evidence type="ECO:0000256" key="8">
    <source>
        <dbReference type="ARBA" id="ARBA00022989"/>
    </source>
</evidence>
<dbReference type="eggNOG" id="KOG2719">
    <property type="taxonomic scope" value="Eukaryota"/>
</dbReference>
<evidence type="ECO:0000313" key="19">
    <source>
        <dbReference type="Proteomes" id="UP000002258"/>
    </source>
</evidence>
<comment type="cofactor">
    <cofactor evidence="14 15">
        <name>Zn(2+)</name>
        <dbReference type="ChEBI" id="CHEBI:29105"/>
    </cofactor>
    <text evidence="14 15">Binds 1 zinc ion per subunit.</text>
</comment>
<gene>
    <name evidence="18" type="ORF">PICST_63669</name>
</gene>
<dbReference type="InterPro" id="IPR027057">
    <property type="entry name" value="CAXX_Prtase_1"/>
</dbReference>
<evidence type="ECO:0000256" key="11">
    <source>
        <dbReference type="ARBA" id="ARBA00044456"/>
    </source>
</evidence>
<dbReference type="GO" id="GO:0004222">
    <property type="term" value="F:metalloendopeptidase activity"/>
    <property type="evidence" value="ECO:0007669"/>
    <property type="project" value="UniProtKB-UniRule"/>
</dbReference>
<dbReference type="Pfam" id="PF16491">
    <property type="entry name" value="Peptidase_M48_N"/>
    <property type="match status" value="1"/>
</dbReference>
<dbReference type="PANTHER" id="PTHR10120">
    <property type="entry name" value="CAAX PRENYL PROTEASE 1"/>
    <property type="match status" value="1"/>
</dbReference>
<keyword evidence="3 15" id="KW-0812">Transmembrane</keyword>
<dbReference type="CDD" id="cd07343">
    <property type="entry name" value="M48A_Zmpste24p_like"/>
    <property type="match status" value="1"/>
</dbReference>
<comment type="subcellular location">
    <subcellularLocation>
        <location evidence="1 15">Endoplasmic reticulum membrane</location>
        <topology evidence="1 15">Multi-pass membrane protein</topology>
    </subcellularLocation>
</comment>
<dbReference type="OrthoDB" id="360839at2759"/>
<evidence type="ECO:0000313" key="18">
    <source>
        <dbReference type="EMBL" id="ABN68078.2"/>
    </source>
</evidence>
<dbReference type="InterPro" id="IPR001915">
    <property type="entry name" value="Peptidase_M48"/>
</dbReference>
<feature type="transmembrane region" description="Helical" evidence="15">
    <location>
        <begin position="164"/>
        <end position="186"/>
    </location>
</feature>
<keyword evidence="5 15" id="KW-0378">Hydrolase</keyword>
<dbReference type="GO" id="GO:0046872">
    <property type="term" value="F:metal ion binding"/>
    <property type="evidence" value="ECO:0007669"/>
    <property type="project" value="UniProtKB-UniRule"/>
</dbReference>
<keyword evidence="4 14" id="KW-0479">Metal-binding</keyword>
<keyword evidence="2 15" id="KW-0645">Protease</keyword>
<comment type="function">
    <text evidence="15">Proteolytically removes the C-terminal three residues of farnesylated proteins.</text>
</comment>
<evidence type="ECO:0000256" key="10">
    <source>
        <dbReference type="ARBA" id="ARBA00023136"/>
    </source>
</evidence>
<dbReference type="EMBL" id="CP000501">
    <property type="protein sequence ID" value="ABN68078.2"/>
    <property type="molecule type" value="Genomic_DNA"/>
</dbReference>
<evidence type="ECO:0000256" key="14">
    <source>
        <dbReference type="PIRSR" id="PIRSR627057-2"/>
    </source>
</evidence>
<evidence type="ECO:0000256" key="4">
    <source>
        <dbReference type="ARBA" id="ARBA00022723"/>
    </source>
</evidence>